<proteinExistence type="inferred from homology"/>
<dbReference type="STRING" id="1054147.F4PI15"/>
<dbReference type="InterPro" id="IPR036322">
    <property type="entry name" value="WD40_repeat_dom_sf"/>
</dbReference>
<organism evidence="9 10">
    <name type="scientific">Cavenderia fasciculata</name>
    <name type="common">Slime mold</name>
    <name type="synonym">Dictyostelium fasciculatum</name>
    <dbReference type="NCBI Taxonomy" id="261658"/>
    <lineage>
        <taxon>Eukaryota</taxon>
        <taxon>Amoebozoa</taxon>
        <taxon>Evosea</taxon>
        <taxon>Eumycetozoa</taxon>
        <taxon>Dictyostelia</taxon>
        <taxon>Acytosteliales</taxon>
        <taxon>Cavenderiaceae</taxon>
        <taxon>Cavenderia</taxon>
    </lineage>
</organism>
<dbReference type="InterPro" id="IPR015943">
    <property type="entry name" value="WD40/YVTN_repeat-like_dom_sf"/>
</dbReference>
<dbReference type="GO" id="GO:0030659">
    <property type="term" value="C:cytoplasmic vesicle membrane"/>
    <property type="evidence" value="ECO:0007669"/>
    <property type="project" value="UniProtKB-SubCell"/>
</dbReference>
<dbReference type="RefSeq" id="XP_004362353.1">
    <property type="nucleotide sequence ID" value="XM_004362296.1"/>
</dbReference>
<dbReference type="SMART" id="SM00320">
    <property type="entry name" value="WD40"/>
    <property type="match status" value="4"/>
</dbReference>
<reference evidence="10" key="1">
    <citation type="journal article" date="2011" name="Genome Res.">
        <title>Phylogeny-wide analysis of social amoeba genomes highlights ancient origins for complex intercellular communication.</title>
        <authorList>
            <person name="Heidel A.J."/>
            <person name="Lawal H.M."/>
            <person name="Felder M."/>
            <person name="Schilde C."/>
            <person name="Helps N.R."/>
            <person name="Tunggal B."/>
            <person name="Rivero F."/>
            <person name="John U."/>
            <person name="Schleicher M."/>
            <person name="Eichinger L."/>
            <person name="Platzer M."/>
            <person name="Noegel A.A."/>
            <person name="Schaap P."/>
            <person name="Gloeckner G."/>
        </authorList>
    </citation>
    <scope>NUCLEOTIDE SEQUENCE [LARGE SCALE GENOMIC DNA]</scope>
    <source>
        <strain evidence="10">SH3</strain>
    </source>
</reference>
<dbReference type="GO" id="GO:0019905">
    <property type="term" value="F:syntaxin binding"/>
    <property type="evidence" value="ECO:0007669"/>
    <property type="project" value="TreeGrafter"/>
</dbReference>
<dbReference type="PANTHER" id="PTHR10241">
    <property type="entry name" value="LETHAL 2 GIANT LARVAE PROTEIN"/>
    <property type="match status" value="1"/>
</dbReference>
<dbReference type="GO" id="GO:0005096">
    <property type="term" value="F:GTPase activator activity"/>
    <property type="evidence" value="ECO:0007669"/>
    <property type="project" value="TreeGrafter"/>
</dbReference>
<evidence type="ECO:0000256" key="7">
    <source>
        <dbReference type="SAM" id="MobiDB-lite"/>
    </source>
</evidence>
<feature type="region of interest" description="Disordered" evidence="7">
    <location>
        <begin position="828"/>
        <end position="862"/>
    </location>
</feature>
<keyword evidence="6" id="KW-0175">Coiled coil</keyword>
<keyword evidence="10" id="KW-1185">Reference proteome</keyword>
<dbReference type="KEGG" id="dfa:DFA_02745"/>
<accession>F4PI15</accession>
<feature type="compositionally biased region" description="Low complexity" evidence="7">
    <location>
        <begin position="16"/>
        <end position="36"/>
    </location>
</feature>
<dbReference type="OMA" id="MLIGYSN"/>
<feature type="compositionally biased region" description="Low complexity" evidence="7">
    <location>
        <begin position="833"/>
        <end position="855"/>
    </location>
</feature>
<evidence type="ECO:0000256" key="4">
    <source>
        <dbReference type="ARBA" id="ARBA00022490"/>
    </source>
</evidence>
<dbReference type="GO" id="GO:0006887">
    <property type="term" value="P:exocytosis"/>
    <property type="evidence" value="ECO:0007669"/>
    <property type="project" value="UniProtKB-KW"/>
</dbReference>
<evidence type="ECO:0000313" key="9">
    <source>
        <dbReference type="EMBL" id="EGG24502.1"/>
    </source>
</evidence>
<dbReference type="Pfam" id="PF00957">
    <property type="entry name" value="Synaptobrevin"/>
    <property type="match status" value="1"/>
</dbReference>
<name>F4PI15_CACFS</name>
<comment type="similarity">
    <text evidence="2">Belongs to the WD repeat L(2)GL family.</text>
</comment>
<feature type="compositionally biased region" description="Polar residues" evidence="7">
    <location>
        <begin position="544"/>
        <end position="564"/>
    </location>
</feature>
<feature type="compositionally biased region" description="Low complexity" evidence="7">
    <location>
        <begin position="577"/>
        <end position="586"/>
    </location>
</feature>
<keyword evidence="3" id="KW-0268">Exocytosis</keyword>
<dbReference type="PROSITE" id="PS50892">
    <property type="entry name" value="V_SNARE"/>
    <property type="match status" value="1"/>
</dbReference>
<dbReference type="EMBL" id="GL883006">
    <property type="protein sequence ID" value="EGG24502.1"/>
    <property type="molecule type" value="Genomic_DNA"/>
</dbReference>
<evidence type="ECO:0000256" key="5">
    <source>
        <dbReference type="ARBA" id="ARBA00023329"/>
    </source>
</evidence>
<evidence type="ECO:0000256" key="2">
    <source>
        <dbReference type="ARBA" id="ARBA00008070"/>
    </source>
</evidence>
<comment type="subcellular location">
    <subcellularLocation>
        <location evidence="1">Cytoplasmic vesicle membrane</location>
    </subcellularLocation>
</comment>
<dbReference type="GeneID" id="14877134"/>
<evidence type="ECO:0000313" key="10">
    <source>
        <dbReference type="Proteomes" id="UP000007797"/>
    </source>
</evidence>
<dbReference type="AlphaFoldDB" id="F4PI15"/>
<feature type="domain" description="V-SNARE coiled-coil homology" evidence="8">
    <location>
        <begin position="1016"/>
        <end position="1077"/>
    </location>
</feature>
<keyword evidence="5" id="KW-0968">Cytoplasmic vesicle</keyword>
<dbReference type="CDD" id="cd15873">
    <property type="entry name" value="R-SNARE_STXBP5_6"/>
    <property type="match status" value="1"/>
</dbReference>
<evidence type="ECO:0000256" key="1">
    <source>
        <dbReference type="ARBA" id="ARBA00004156"/>
    </source>
</evidence>
<feature type="region of interest" description="Disordered" evidence="7">
    <location>
        <begin position="540"/>
        <end position="606"/>
    </location>
</feature>
<evidence type="ECO:0000256" key="6">
    <source>
        <dbReference type="PROSITE-ProRule" id="PRU00290"/>
    </source>
</evidence>
<dbReference type="Gene3D" id="2.130.10.10">
    <property type="entry name" value="YVTN repeat-like/Quinoprotein amine dehydrogenase"/>
    <property type="match status" value="2"/>
</dbReference>
<dbReference type="PANTHER" id="PTHR10241:SF25">
    <property type="entry name" value="TOMOSYN, ISOFORM C"/>
    <property type="match status" value="1"/>
</dbReference>
<dbReference type="OrthoDB" id="19944at2759"/>
<protein>
    <recommendedName>
        <fullName evidence="8">V-SNARE coiled-coil homology domain-containing protein</fullName>
    </recommendedName>
</protein>
<feature type="region of interest" description="Disordered" evidence="7">
    <location>
        <begin position="1"/>
        <end position="41"/>
    </location>
</feature>
<dbReference type="GO" id="GO:0005886">
    <property type="term" value="C:plasma membrane"/>
    <property type="evidence" value="ECO:0007669"/>
    <property type="project" value="TreeGrafter"/>
</dbReference>
<evidence type="ECO:0000256" key="3">
    <source>
        <dbReference type="ARBA" id="ARBA00022483"/>
    </source>
</evidence>
<dbReference type="Proteomes" id="UP000007797">
    <property type="component" value="Unassembled WGS sequence"/>
</dbReference>
<sequence length="1077" mass="120718">MFNTLKKLVGKKEDSPSSSSPSSSSSSSPSTTSTTSNNMPKLSTESYHAGIYNHSTCIHYDPIQKLVAVAFNNGQVKIFGQDGMETQFQLESSPILKIIFLYNTPHIMVITPHSIEKWDYNDGVQITQLNYKNRITSIAFLYGCNFMYIGDESGYISTYNVFSHFLSSYKIFVKEEIIKAFNVPSTDDQQQIFSSAIDICPSDHNLLLIGCNNGTLVSWNLESRRLEKKLSFKTYVTKVCWSRKGNKFICGFFDGQILFVDYQKQSPSLVFKPQFLQQQQQQQERVSIDQLELLYTKDKKIIMFRGYYQGSNSLVIIRGDNYKDVSKLGVTLLAPSVFNFTSISTTPYPSSRDLSSVIALTSTNQLLYCKLDTSPLQQLKQIDDICLKKWIENNNNNQNNNNSDNNPNIDLILMKTYECDQSTKQKIIEALKIYQKPTTSIGYLESPVSGGLIKDNRSTMQLMITYHKDQSLRFWDYTDARNYQFLGKSTDILPNLITFSFCVTTFILAASYSAGLVHVYQLDNGSRRIEKSFFKIQKEAEIPKQQSPTSVEQAPQQQSPTSVEQAPEQLPSPTPQPTEQQSSPSSSSPPPQQDNNNNNLPDPSWSGLQLMGEIKLDCNMNVICLNPWKKKTTTRLVMGGSQGNVHHFMIVVSDNSCDGVSTSRTVYRAAIDYRGSVSAPSYEGASQGNDITTMELCFYSLRENDDISLVHAGTQNGSILVIDVPSMSIITSFKASSHPIKSVHYADKNGNQLRYLFLDMLDNFISSLPNTIQPPVQSNDENNNNNNSTTEIAPLTNVVSKLNIKLDDIHLIVSSGNQIIKYTIPSQSLSQYTPTPKSPSTTEAPTTPTTTTTTTNNNNFNHPKERCEEFKNHQVISTSFLRDTSSDKQYLSVIDQSGQLTLFDCANHSKHGLEKRGHYQLPNHNIKCLQALVSVIGGVMVVSQNSMFSVCLQPAIFRTRYQFFVDGINIPPEPKSAVSSGISSFFFAKAPVNLDTVFSEGIKLPQQQSNHGRSQQSNNQKVFVEDIAGSLNETMQKLNERGEKIDELSLKTQQMESASRDFASMTKQLAANNKSWF</sequence>
<dbReference type="Gene3D" id="1.20.5.110">
    <property type="match status" value="1"/>
</dbReference>
<dbReference type="SUPFAM" id="SSF58038">
    <property type="entry name" value="SNARE fusion complex"/>
    <property type="match status" value="1"/>
</dbReference>
<dbReference type="SUPFAM" id="SSF50978">
    <property type="entry name" value="WD40 repeat-like"/>
    <property type="match status" value="2"/>
</dbReference>
<feature type="compositionally biased region" description="Low complexity" evidence="7">
    <location>
        <begin position="593"/>
        <end position="604"/>
    </location>
</feature>
<dbReference type="GO" id="GO:0045159">
    <property type="term" value="F:myosin II binding"/>
    <property type="evidence" value="ECO:0007669"/>
    <property type="project" value="TreeGrafter"/>
</dbReference>
<dbReference type="GO" id="GO:0006893">
    <property type="term" value="P:Golgi to plasma membrane transport"/>
    <property type="evidence" value="ECO:0007669"/>
    <property type="project" value="TreeGrafter"/>
</dbReference>
<dbReference type="InterPro" id="IPR042855">
    <property type="entry name" value="V_SNARE_CC"/>
</dbReference>
<dbReference type="InterPro" id="IPR001680">
    <property type="entry name" value="WD40_rpt"/>
</dbReference>
<gene>
    <name evidence="9" type="ORF">DFA_02745</name>
</gene>
<dbReference type="SUPFAM" id="SSF69322">
    <property type="entry name" value="Tricorn protease domain 2"/>
    <property type="match status" value="1"/>
</dbReference>
<keyword evidence="4" id="KW-0963">Cytoplasm</keyword>
<evidence type="ECO:0000259" key="8">
    <source>
        <dbReference type="PROSITE" id="PS50892"/>
    </source>
</evidence>